<sequence length="166" mass="18169">MTEVRIPADVDTALGELQGLGELLNSSEWKRAAIVWAFTDQSKGGRGKGGDKSPPFSISRFSAFRIIGLTDRSWIRKYRKAWQLAIEHGLAVDVKPGDTITLPDAEWSDYFNPKPRVPDVLPGYCTRCGAGTEPGTGEGICHSCEKETVSPFAVPVFASHRLSYTP</sequence>
<evidence type="ECO:0000313" key="1">
    <source>
        <dbReference type="EMBL" id="MDP0398701.1"/>
    </source>
</evidence>
<comment type="caution">
    <text evidence="1">The sequence shown here is derived from an EMBL/GenBank/DDBJ whole genome shotgun (WGS) entry which is preliminary data.</text>
</comment>
<proteinExistence type="predicted"/>
<dbReference type="EMBL" id="JAUTIX010000004">
    <property type="protein sequence ID" value="MDP0398701.1"/>
    <property type="molecule type" value="Genomic_DNA"/>
</dbReference>
<dbReference type="Proteomes" id="UP001178281">
    <property type="component" value="Unassembled WGS sequence"/>
</dbReference>
<reference evidence="1" key="1">
    <citation type="submission" date="2023-08" db="EMBL/GenBank/DDBJ databases">
        <title>The draft genome of Tsukamurella strandjordii strain 050030.</title>
        <authorList>
            <person name="Zhao F."/>
            <person name="Feng Y."/>
            <person name="Zong Z."/>
        </authorList>
    </citation>
    <scope>NUCLEOTIDE SEQUENCE</scope>
    <source>
        <strain evidence="1">050030</strain>
    </source>
</reference>
<dbReference type="RefSeq" id="WP_305111511.1">
    <property type="nucleotide sequence ID" value="NZ_JAUTIX010000004.1"/>
</dbReference>
<evidence type="ECO:0000313" key="2">
    <source>
        <dbReference type="Proteomes" id="UP001178281"/>
    </source>
</evidence>
<name>A0AA90NAI1_9ACTN</name>
<keyword evidence="2" id="KW-1185">Reference proteome</keyword>
<protein>
    <submittedName>
        <fullName evidence="1">Uncharacterized protein</fullName>
    </submittedName>
</protein>
<accession>A0AA90NAI1</accession>
<organism evidence="1 2">
    <name type="scientific">Tsukamurella strandjordii</name>
    <dbReference type="NCBI Taxonomy" id="147577"/>
    <lineage>
        <taxon>Bacteria</taxon>
        <taxon>Bacillati</taxon>
        <taxon>Actinomycetota</taxon>
        <taxon>Actinomycetes</taxon>
        <taxon>Mycobacteriales</taxon>
        <taxon>Tsukamurellaceae</taxon>
        <taxon>Tsukamurella</taxon>
    </lineage>
</organism>
<dbReference type="AlphaFoldDB" id="A0AA90NAI1"/>
<gene>
    <name evidence="1" type="ORF">Q7X28_12260</name>
</gene>